<dbReference type="GO" id="GO:0003677">
    <property type="term" value="F:DNA binding"/>
    <property type="evidence" value="ECO:0007669"/>
    <property type="project" value="InterPro"/>
</dbReference>
<gene>
    <name evidence="3" type="primary">xerC_1</name>
    <name evidence="3" type="ORF">Pla8534_04750</name>
</gene>
<sequence>MLDKTASIVGEEAAKSWRYLLRGLWESALRVDELMHVSWDEENTIRPIWKPGKLATLAIPHHKQKNATEEEIPLLPCFEILLLETPEAERTGWVFNPVSLQTKVGRRVRQKRPDAEWTGKVISRIGKAAGVIVEQGNAETGKPKKFASAHDLRRSCADRLLDAGVPPTNIARLLRHSNWQTTQRYYAMGEVQKDARIIRELLD</sequence>
<evidence type="ECO:0000256" key="1">
    <source>
        <dbReference type="ARBA" id="ARBA00023172"/>
    </source>
</evidence>
<dbReference type="InterPro" id="IPR013762">
    <property type="entry name" value="Integrase-like_cat_sf"/>
</dbReference>
<dbReference type="InterPro" id="IPR002104">
    <property type="entry name" value="Integrase_catalytic"/>
</dbReference>
<keyword evidence="1" id="KW-0233">DNA recombination</keyword>
<evidence type="ECO:0000313" key="4">
    <source>
        <dbReference type="Proteomes" id="UP000317648"/>
    </source>
</evidence>
<organism evidence="3 4">
    <name type="scientific">Lignipirellula cremea</name>
    <dbReference type="NCBI Taxonomy" id="2528010"/>
    <lineage>
        <taxon>Bacteria</taxon>
        <taxon>Pseudomonadati</taxon>
        <taxon>Planctomycetota</taxon>
        <taxon>Planctomycetia</taxon>
        <taxon>Pirellulales</taxon>
        <taxon>Pirellulaceae</taxon>
        <taxon>Lignipirellula</taxon>
    </lineage>
</organism>
<dbReference type="EMBL" id="CP036433">
    <property type="protein sequence ID" value="QDU92727.1"/>
    <property type="molecule type" value="Genomic_DNA"/>
</dbReference>
<evidence type="ECO:0000313" key="3">
    <source>
        <dbReference type="EMBL" id="QDU92727.1"/>
    </source>
</evidence>
<protein>
    <submittedName>
        <fullName evidence="3">Tyrosine recombinase XerC</fullName>
    </submittedName>
</protein>
<feature type="domain" description="Tyr recombinase" evidence="2">
    <location>
        <begin position="1"/>
        <end position="203"/>
    </location>
</feature>
<dbReference type="Pfam" id="PF00589">
    <property type="entry name" value="Phage_integrase"/>
    <property type="match status" value="1"/>
</dbReference>
<dbReference type="GO" id="GO:0015074">
    <property type="term" value="P:DNA integration"/>
    <property type="evidence" value="ECO:0007669"/>
    <property type="project" value="InterPro"/>
</dbReference>
<accession>A0A518DLL4</accession>
<dbReference type="PROSITE" id="PS51898">
    <property type="entry name" value="TYR_RECOMBINASE"/>
    <property type="match status" value="1"/>
</dbReference>
<dbReference type="Gene3D" id="1.10.443.10">
    <property type="entry name" value="Intergrase catalytic core"/>
    <property type="match status" value="1"/>
</dbReference>
<dbReference type="GO" id="GO:0006310">
    <property type="term" value="P:DNA recombination"/>
    <property type="evidence" value="ECO:0007669"/>
    <property type="project" value="UniProtKB-KW"/>
</dbReference>
<dbReference type="CDD" id="cd00397">
    <property type="entry name" value="DNA_BRE_C"/>
    <property type="match status" value="1"/>
</dbReference>
<dbReference type="Proteomes" id="UP000317648">
    <property type="component" value="Chromosome"/>
</dbReference>
<dbReference type="AlphaFoldDB" id="A0A518DLL4"/>
<proteinExistence type="predicted"/>
<dbReference type="KEGG" id="lcre:Pla8534_04750"/>
<evidence type="ECO:0000259" key="2">
    <source>
        <dbReference type="PROSITE" id="PS51898"/>
    </source>
</evidence>
<name>A0A518DLL4_9BACT</name>
<keyword evidence="4" id="KW-1185">Reference proteome</keyword>
<dbReference type="SUPFAM" id="SSF56349">
    <property type="entry name" value="DNA breaking-rejoining enzymes"/>
    <property type="match status" value="1"/>
</dbReference>
<reference evidence="3 4" key="1">
    <citation type="submission" date="2019-02" db="EMBL/GenBank/DDBJ databases">
        <title>Deep-cultivation of Planctomycetes and their phenomic and genomic characterization uncovers novel biology.</title>
        <authorList>
            <person name="Wiegand S."/>
            <person name="Jogler M."/>
            <person name="Boedeker C."/>
            <person name="Pinto D."/>
            <person name="Vollmers J."/>
            <person name="Rivas-Marin E."/>
            <person name="Kohn T."/>
            <person name="Peeters S.H."/>
            <person name="Heuer A."/>
            <person name="Rast P."/>
            <person name="Oberbeckmann S."/>
            <person name="Bunk B."/>
            <person name="Jeske O."/>
            <person name="Meyerdierks A."/>
            <person name="Storesund J.E."/>
            <person name="Kallscheuer N."/>
            <person name="Luecker S."/>
            <person name="Lage O.M."/>
            <person name="Pohl T."/>
            <person name="Merkel B.J."/>
            <person name="Hornburger P."/>
            <person name="Mueller R.-W."/>
            <person name="Bruemmer F."/>
            <person name="Labrenz M."/>
            <person name="Spormann A.M."/>
            <person name="Op den Camp H."/>
            <person name="Overmann J."/>
            <person name="Amann R."/>
            <person name="Jetten M.S.M."/>
            <person name="Mascher T."/>
            <person name="Medema M.H."/>
            <person name="Devos D.P."/>
            <person name="Kaster A.-K."/>
            <person name="Ovreas L."/>
            <person name="Rohde M."/>
            <person name="Galperin M.Y."/>
            <person name="Jogler C."/>
        </authorList>
    </citation>
    <scope>NUCLEOTIDE SEQUENCE [LARGE SCALE GENOMIC DNA]</scope>
    <source>
        <strain evidence="3 4">Pla85_3_4</strain>
    </source>
</reference>
<dbReference type="InterPro" id="IPR011010">
    <property type="entry name" value="DNA_brk_join_enz"/>
</dbReference>